<evidence type="ECO:0000256" key="3">
    <source>
        <dbReference type="ARBA" id="ARBA00022723"/>
    </source>
</evidence>
<keyword evidence="5 6" id="KW-0408">Iron</keyword>
<dbReference type="InterPro" id="IPR036909">
    <property type="entry name" value="Cyt_c-like_dom_sf"/>
</dbReference>
<keyword evidence="7" id="KW-0732">Signal</keyword>
<evidence type="ECO:0000256" key="6">
    <source>
        <dbReference type="PROSITE-ProRule" id="PRU00433"/>
    </source>
</evidence>
<comment type="caution">
    <text evidence="9">The sequence shown here is derived from an EMBL/GenBank/DDBJ whole genome shotgun (WGS) entry which is preliminary data.</text>
</comment>
<dbReference type="Proteomes" id="UP000753724">
    <property type="component" value="Unassembled WGS sequence"/>
</dbReference>
<evidence type="ECO:0000256" key="4">
    <source>
        <dbReference type="ARBA" id="ARBA00022982"/>
    </source>
</evidence>
<keyword evidence="4" id="KW-0249">Electron transport</keyword>
<dbReference type="PROSITE" id="PS51007">
    <property type="entry name" value="CYTC"/>
    <property type="match status" value="1"/>
</dbReference>
<organism evidence="9 10">
    <name type="scientific">Novosphingobium ovatum</name>
    <dbReference type="NCBI Taxonomy" id="1908523"/>
    <lineage>
        <taxon>Bacteria</taxon>
        <taxon>Pseudomonadati</taxon>
        <taxon>Pseudomonadota</taxon>
        <taxon>Alphaproteobacteria</taxon>
        <taxon>Sphingomonadales</taxon>
        <taxon>Sphingomonadaceae</taxon>
        <taxon>Novosphingobium</taxon>
    </lineage>
</organism>
<evidence type="ECO:0000313" key="9">
    <source>
        <dbReference type="EMBL" id="NBC35030.1"/>
    </source>
</evidence>
<protein>
    <submittedName>
        <fullName evidence="9">C-type cytochrome</fullName>
    </submittedName>
</protein>
<proteinExistence type="predicted"/>
<keyword evidence="3 6" id="KW-0479">Metal-binding</keyword>
<dbReference type="EMBL" id="JAAAPO010000001">
    <property type="protein sequence ID" value="NBC35030.1"/>
    <property type="molecule type" value="Genomic_DNA"/>
</dbReference>
<dbReference type="PRINTS" id="PR00604">
    <property type="entry name" value="CYTCHRMECIAB"/>
</dbReference>
<keyword evidence="2 6" id="KW-0349">Heme</keyword>
<evidence type="ECO:0000256" key="7">
    <source>
        <dbReference type="SAM" id="SignalP"/>
    </source>
</evidence>
<keyword evidence="10" id="KW-1185">Reference proteome</keyword>
<evidence type="ECO:0000256" key="5">
    <source>
        <dbReference type="ARBA" id="ARBA00023004"/>
    </source>
</evidence>
<feature type="chain" id="PRO_5046245887" evidence="7">
    <location>
        <begin position="24"/>
        <end position="126"/>
    </location>
</feature>
<dbReference type="SUPFAM" id="SSF46626">
    <property type="entry name" value="Cytochrome c"/>
    <property type="match status" value="1"/>
</dbReference>
<keyword evidence="1" id="KW-0813">Transport</keyword>
<evidence type="ECO:0000259" key="8">
    <source>
        <dbReference type="PROSITE" id="PS51007"/>
    </source>
</evidence>
<feature type="domain" description="Cytochrome c" evidence="8">
    <location>
        <begin position="25"/>
        <end position="126"/>
    </location>
</feature>
<dbReference type="PANTHER" id="PTHR11961">
    <property type="entry name" value="CYTOCHROME C"/>
    <property type="match status" value="1"/>
</dbReference>
<gene>
    <name evidence="9" type="ORF">GTZ99_00485</name>
</gene>
<accession>A0ABW9X940</accession>
<evidence type="ECO:0000313" key="10">
    <source>
        <dbReference type="Proteomes" id="UP000753724"/>
    </source>
</evidence>
<evidence type="ECO:0000256" key="2">
    <source>
        <dbReference type="ARBA" id="ARBA00022617"/>
    </source>
</evidence>
<dbReference type="Pfam" id="PF00034">
    <property type="entry name" value="Cytochrom_C"/>
    <property type="match status" value="1"/>
</dbReference>
<reference evidence="10" key="1">
    <citation type="submission" date="2020-01" db="EMBL/GenBank/DDBJ databases">
        <title>Sphingomonas sp. strain CSW-10.</title>
        <authorList>
            <person name="Chen W.-M."/>
        </authorList>
    </citation>
    <scope>NUCLEOTIDE SEQUENCE [LARGE SCALE GENOMIC DNA]</scope>
    <source>
        <strain evidence="10">FSY-8</strain>
    </source>
</reference>
<evidence type="ECO:0000256" key="1">
    <source>
        <dbReference type="ARBA" id="ARBA00022448"/>
    </source>
</evidence>
<name>A0ABW9X940_9SPHN</name>
<sequence>MIKTICRMGLGLGLTLAAVPAMAGGDAAAGARSFSMKCGVCHTTNGDKLKIGPTMAGIMGRKAGTVAATTTLSDALLNGGITWDQDIMRRFLANPRQALPGNKMAFTGIKDPQELDNLVAYLMTLK</sequence>
<dbReference type="Gene3D" id="1.10.760.10">
    <property type="entry name" value="Cytochrome c-like domain"/>
    <property type="match status" value="1"/>
</dbReference>
<dbReference type="RefSeq" id="WP_161716334.1">
    <property type="nucleotide sequence ID" value="NZ_JAAAPO010000001.1"/>
</dbReference>
<dbReference type="InterPro" id="IPR009056">
    <property type="entry name" value="Cyt_c-like_dom"/>
</dbReference>
<dbReference type="InterPro" id="IPR002327">
    <property type="entry name" value="Cyt_c_1A/1B"/>
</dbReference>
<feature type="signal peptide" evidence="7">
    <location>
        <begin position="1"/>
        <end position="23"/>
    </location>
</feature>